<accession>A0A8S0WW79</accession>
<dbReference type="AlphaFoldDB" id="A0A8S0WW79"/>
<feature type="compositionally biased region" description="Low complexity" evidence="1">
    <location>
        <begin position="300"/>
        <end position="316"/>
    </location>
</feature>
<feature type="compositionally biased region" description="Polar residues" evidence="1">
    <location>
        <begin position="424"/>
        <end position="433"/>
    </location>
</feature>
<feature type="compositionally biased region" description="Low complexity" evidence="1">
    <location>
        <begin position="334"/>
        <end position="357"/>
    </location>
</feature>
<dbReference type="EMBL" id="CACVBS010000058">
    <property type="protein sequence ID" value="CAA7267296.1"/>
    <property type="molecule type" value="Genomic_DNA"/>
</dbReference>
<feature type="region of interest" description="Disordered" evidence="1">
    <location>
        <begin position="334"/>
        <end position="369"/>
    </location>
</feature>
<keyword evidence="2" id="KW-0472">Membrane</keyword>
<organism evidence="3 4">
    <name type="scientific">Cyclocybe aegerita</name>
    <name type="common">Black poplar mushroom</name>
    <name type="synonym">Agrocybe aegerita</name>
    <dbReference type="NCBI Taxonomy" id="1973307"/>
    <lineage>
        <taxon>Eukaryota</taxon>
        <taxon>Fungi</taxon>
        <taxon>Dikarya</taxon>
        <taxon>Basidiomycota</taxon>
        <taxon>Agaricomycotina</taxon>
        <taxon>Agaricomycetes</taxon>
        <taxon>Agaricomycetidae</taxon>
        <taxon>Agaricales</taxon>
        <taxon>Agaricineae</taxon>
        <taxon>Bolbitiaceae</taxon>
        <taxon>Cyclocybe</taxon>
    </lineage>
</organism>
<dbReference type="Gene3D" id="2.60.120.260">
    <property type="entry name" value="Galactose-binding domain-like"/>
    <property type="match status" value="2"/>
</dbReference>
<proteinExistence type="predicted"/>
<gene>
    <name evidence="3" type="ORF">AAE3_LOCUS9550</name>
</gene>
<evidence type="ECO:0000313" key="4">
    <source>
        <dbReference type="Proteomes" id="UP000467700"/>
    </source>
</evidence>
<feature type="region of interest" description="Disordered" evidence="1">
    <location>
        <begin position="294"/>
        <end position="316"/>
    </location>
</feature>
<comment type="caution">
    <text evidence="3">The sequence shown here is derived from an EMBL/GenBank/DDBJ whole genome shotgun (WGS) entry which is preliminary data.</text>
</comment>
<feature type="transmembrane region" description="Helical" evidence="2">
    <location>
        <begin position="374"/>
        <end position="398"/>
    </location>
</feature>
<keyword evidence="2" id="KW-1133">Transmembrane helix</keyword>
<sequence length="537" mass="56224">MASELSIIVDDDSGDFTYSGGEWTLSTLVQWYKGTSWWPAFAGNGVDFGTFTFNFEGSSVAFIGNTPVRQLSQSALVSIDGGAPTNISYGDNSPPSYMQWYQSPTLSDGRHTITVSRIGSTSVDFAVVKVGRNTALSGKTVIVDDDNSAISYSSNWRRTPSRFDAGTLPDGYPYGGSTHRGSTVGDTITFRFTGTSASLYGLFNWANIGVLAASYTLDGSTDAQTYSVTSSSPQYVKNDAEASNFLLFSRDNLTAGDHTLVITITRCDNQDFMLDYITYAPSFSTLASMPNLPVGPVTNPDPTTSDGSTGSTSAAPAGITTVVTGTSGVPITTVSTPIDISSGAPSPSISSGSTSSGTQLGNQGTASESNSTPIGAIIGGVIGGLGVLVLAVFLFFWLRRRKAHDNEYGVAPNASLINSGSECANGSYPSSGHMQEHLSPNRPTFVNSPVSSGTISPFQETPPANHGFGSVQASKRERLETVQRNASSPSSGPSGDMTPTDATQRSMSPEARVTSWQVAPPSYEAVSPQPPTVAVKS</sequence>
<evidence type="ECO:0000256" key="2">
    <source>
        <dbReference type="SAM" id="Phobius"/>
    </source>
</evidence>
<feature type="region of interest" description="Disordered" evidence="1">
    <location>
        <begin position="424"/>
        <end position="537"/>
    </location>
</feature>
<feature type="compositionally biased region" description="Polar residues" evidence="1">
    <location>
        <begin position="441"/>
        <end position="459"/>
    </location>
</feature>
<feature type="compositionally biased region" description="Polar residues" evidence="1">
    <location>
        <begin position="358"/>
        <end position="369"/>
    </location>
</feature>
<keyword evidence="2" id="KW-0812">Transmembrane</keyword>
<protein>
    <submittedName>
        <fullName evidence="3">Uncharacterized protein</fullName>
    </submittedName>
</protein>
<keyword evidence="4" id="KW-1185">Reference proteome</keyword>
<feature type="compositionally biased region" description="Polar residues" evidence="1">
    <location>
        <begin position="482"/>
        <end position="493"/>
    </location>
</feature>
<evidence type="ECO:0000313" key="3">
    <source>
        <dbReference type="EMBL" id="CAA7267296.1"/>
    </source>
</evidence>
<dbReference type="Proteomes" id="UP000467700">
    <property type="component" value="Unassembled WGS sequence"/>
</dbReference>
<dbReference type="OrthoDB" id="2756615at2759"/>
<evidence type="ECO:0000256" key="1">
    <source>
        <dbReference type="SAM" id="MobiDB-lite"/>
    </source>
</evidence>
<reference evidence="3 4" key="1">
    <citation type="submission" date="2020-01" db="EMBL/GenBank/DDBJ databases">
        <authorList>
            <person name="Gupta K D."/>
        </authorList>
    </citation>
    <scope>NUCLEOTIDE SEQUENCE [LARGE SCALE GENOMIC DNA]</scope>
</reference>
<name>A0A8S0WW79_CYCAE</name>